<dbReference type="STRING" id="1155777.BANAU_0711"/>
<keyword evidence="3" id="KW-0946">Virion</keyword>
<name>A0A1D9PGT6_BACVE</name>
<protein>
    <submittedName>
        <fullName evidence="3">Spore coat protein P</fullName>
    </submittedName>
</protein>
<dbReference type="SUPFAM" id="SSF49764">
    <property type="entry name" value="HSP20-like chaperones"/>
    <property type="match status" value="1"/>
</dbReference>
<comment type="similarity">
    <text evidence="1 2">Belongs to the small heat shock protein (HSP20) family.</text>
</comment>
<dbReference type="CDD" id="cd06464">
    <property type="entry name" value="ACD_sHsps-like"/>
    <property type="match status" value="1"/>
</dbReference>
<sequence length="143" mass="17077">MDIEKMRKWLEITNEHKPSDFWTNVLKRKSPEDFFSLQKNTLTYDIYQDEQHTFVIVEMPGVYEEELTLRLLSRTRLHIRGNITPLFPKNMGVCQNRYYGEIDETIELPEPAEPRLLQAQCVNGLLHISYPRLMEHIPFQKKI</sequence>
<dbReference type="Pfam" id="PF00011">
    <property type="entry name" value="HSP20"/>
    <property type="match status" value="1"/>
</dbReference>
<dbReference type="KEGG" id="bmp:NG74_00787"/>
<evidence type="ECO:0000256" key="1">
    <source>
        <dbReference type="PROSITE-ProRule" id="PRU00285"/>
    </source>
</evidence>
<dbReference type="EMBL" id="CP063687">
    <property type="protein sequence ID" value="QOY25933.1"/>
    <property type="molecule type" value="Genomic_DNA"/>
</dbReference>
<dbReference type="RefSeq" id="WP_017419105.1">
    <property type="nucleotide sequence ID" value="NZ_AP024501.1"/>
</dbReference>
<dbReference type="InterPro" id="IPR008978">
    <property type="entry name" value="HSP20-like_chaperone"/>
</dbReference>
<dbReference type="AlphaFoldDB" id="A0A1D9PGT6"/>
<dbReference type="Gene3D" id="2.60.40.790">
    <property type="match status" value="1"/>
</dbReference>
<accession>A0A2D3DLA0</accession>
<evidence type="ECO:0000313" key="3">
    <source>
        <dbReference type="EMBL" id="QOY25933.1"/>
    </source>
</evidence>
<organism evidence="3 4">
    <name type="scientific">Bacillus velezensis</name>
    <dbReference type="NCBI Taxonomy" id="492670"/>
    <lineage>
        <taxon>Bacteria</taxon>
        <taxon>Bacillati</taxon>
        <taxon>Bacillota</taxon>
        <taxon>Bacilli</taxon>
        <taxon>Bacillales</taxon>
        <taxon>Bacillaceae</taxon>
        <taxon>Bacillus</taxon>
        <taxon>Bacillus amyloliquefaciens group</taxon>
    </lineage>
</organism>
<gene>
    <name evidence="3" type="primary">cotP_1</name>
    <name evidence="3" type="ORF">BACVE_000882</name>
</gene>
<accession>A0A1D9PGT6</accession>
<dbReference type="Proteomes" id="UP000587477">
    <property type="component" value="Chromosome"/>
</dbReference>
<dbReference type="PROSITE" id="PS01031">
    <property type="entry name" value="SHSP"/>
    <property type="match status" value="1"/>
</dbReference>
<dbReference type="InterPro" id="IPR002068">
    <property type="entry name" value="A-crystallin/Hsp20_dom"/>
</dbReference>
<evidence type="ECO:0000256" key="2">
    <source>
        <dbReference type="RuleBase" id="RU003616"/>
    </source>
</evidence>
<proteinExistence type="inferred from homology"/>
<reference evidence="4" key="1">
    <citation type="submission" date="2020-10" db="EMBL/GenBank/DDBJ databases">
        <title>Complete genome sequence of Bacillus velezensis NST6.</title>
        <authorList>
            <person name="Choi J."/>
        </authorList>
    </citation>
    <scope>NUCLEOTIDE SEQUENCE [LARGE SCALE GENOMIC DNA]</scope>
    <source>
        <strain evidence="4">NST6</strain>
    </source>
</reference>
<evidence type="ECO:0000313" key="4">
    <source>
        <dbReference type="Proteomes" id="UP000587477"/>
    </source>
</evidence>
<keyword evidence="3" id="KW-0167">Capsid protein</keyword>